<dbReference type="Pfam" id="PF02229">
    <property type="entry name" value="PC4"/>
    <property type="match status" value="1"/>
</dbReference>
<feature type="domain" description="Transcriptional coactivator p15 (PC4) C-terminal" evidence="1">
    <location>
        <begin position="23"/>
        <end position="63"/>
    </location>
</feature>
<proteinExistence type="predicted"/>
<evidence type="ECO:0000313" key="2">
    <source>
        <dbReference type="EMBL" id="OGL43320.1"/>
    </source>
</evidence>
<dbReference type="InterPro" id="IPR009044">
    <property type="entry name" value="ssDNA-bd_transcriptional_reg"/>
</dbReference>
<dbReference type="InterPro" id="IPR003173">
    <property type="entry name" value="PC4_C"/>
</dbReference>
<dbReference type="GO" id="GO:0006355">
    <property type="term" value="P:regulation of DNA-templated transcription"/>
    <property type="evidence" value="ECO:0007669"/>
    <property type="project" value="InterPro"/>
</dbReference>
<dbReference type="GO" id="GO:0003677">
    <property type="term" value="F:DNA binding"/>
    <property type="evidence" value="ECO:0007669"/>
    <property type="project" value="InterPro"/>
</dbReference>
<reference evidence="2 3" key="1">
    <citation type="journal article" date="2016" name="Nat. Commun.">
        <title>Thousands of microbial genomes shed light on interconnected biogeochemical processes in an aquifer system.</title>
        <authorList>
            <person name="Anantharaman K."/>
            <person name="Brown C.T."/>
            <person name="Hug L.A."/>
            <person name="Sharon I."/>
            <person name="Castelle C.J."/>
            <person name="Probst A.J."/>
            <person name="Thomas B.C."/>
            <person name="Singh A."/>
            <person name="Wilkins M.J."/>
            <person name="Karaoz U."/>
            <person name="Brodie E.L."/>
            <person name="Williams K.H."/>
            <person name="Hubbard S.S."/>
            <person name="Banfield J.F."/>
        </authorList>
    </citation>
    <scope>NUCLEOTIDE SEQUENCE [LARGE SCALE GENOMIC DNA]</scope>
</reference>
<dbReference type="SUPFAM" id="SSF54447">
    <property type="entry name" value="ssDNA-binding transcriptional regulator domain"/>
    <property type="match status" value="1"/>
</dbReference>
<evidence type="ECO:0000313" key="3">
    <source>
        <dbReference type="Proteomes" id="UP000179266"/>
    </source>
</evidence>
<accession>A0A1F7RPR6</accession>
<protein>
    <recommendedName>
        <fullName evidence="1">Transcriptional coactivator p15 (PC4) C-terminal domain-containing protein</fullName>
    </recommendedName>
</protein>
<sequence length="77" mass="9008">MKEQSIEIGSFKKSDHSTIIGKLTTWKDDLYIDLREYIESEGYTGPTKKGLRFHSENWEEFKNLVNLIDEALSKNLK</sequence>
<dbReference type="EMBL" id="MGDD01000280">
    <property type="protein sequence ID" value="OGL43320.1"/>
    <property type="molecule type" value="Genomic_DNA"/>
</dbReference>
<dbReference type="Gene3D" id="2.30.31.10">
    <property type="entry name" value="Transcriptional Coactivator Pc4, Chain A"/>
    <property type="match status" value="1"/>
</dbReference>
<organism evidence="2 3">
    <name type="scientific">Candidatus Schekmanbacteria bacterium RBG_13_48_7</name>
    <dbReference type="NCBI Taxonomy" id="1817878"/>
    <lineage>
        <taxon>Bacteria</taxon>
        <taxon>Candidatus Schekmaniibacteriota</taxon>
    </lineage>
</organism>
<dbReference type="AlphaFoldDB" id="A0A1F7RPR6"/>
<gene>
    <name evidence="2" type="ORF">A2161_01635</name>
</gene>
<evidence type="ECO:0000259" key="1">
    <source>
        <dbReference type="Pfam" id="PF02229"/>
    </source>
</evidence>
<name>A0A1F7RPR6_9BACT</name>
<comment type="caution">
    <text evidence="2">The sequence shown here is derived from an EMBL/GenBank/DDBJ whole genome shotgun (WGS) entry which is preliminary data.</text>
</comment>
<dbReference type="Proteomes" id="UP000179266">
    <property type="component" value="Unassembled WGS sequence"/>
</dbReference>